<dbReference type="Pfam" id="PF13372">
    <property type="entry name" value="Alginate_exp"/>
    <property type="match status" value="1"/>
</dbReference>
<name>B9XAI3_PEDPL</name>
<sequence>MCNDVLNASSGDAVWSGKRCILWLLTTGLMAGGICRARADDATPPPSPPPFRIIRYDESYGYLRDPARRSDPLDALKFIPLNTNGDSYLTLGGEIRERYEVFSNYNWGKGPQTDDGYLLQRYMVHADLHLGPNVRFFTQFKSGLEDGRNGGPRPPDKDEFDLHQAFLDVTAHLDSEDALTLRLGRQELSYGSQRLISPREGPNVRQSFDGARAIVYRNEWRIDGFLTRPVETNPGIFDDHPDPAKLFWGVYAVHPLPIVPGGNIDFYYLGLIRKSATFNQGTAREERHSIGTRFWGAKEGWDYNSEFIYQFGSFGSGDISAWTAGSDTGYTFASVPLTPRIGLKADIASGDGNPQNPNLGTFNGLFPRGAYFSETDLIGPANIIDLHPSLGLLLTKHVQFTADWDFFWRESTGDGIYGVAVNPVRSGQRSNASYIGSQVQAKIDWQLNRHLVFAAAYAHFFAGEFLKETPPGKDVDYFSAWATYRF</sequence>
<keyword evidence="3" id="KW-1185">Reference proteome</keyword>
<proteinExistence type="predicted"/>
<dbReference type="AlphaFoldDB" id="B9XAI3"/>
<dbReference type="InterPro" id="IPR053728">
    <property type="entry name" value="Alginate_Permeability_Chnl"/>
</dbReference>
<dbReference type="InterPro" id="IPR025388">
    <property type="entry name" value="Alginate_export_dom"/>
</dbReference>
<dbReference type="RefSeq" id="WP_007412831.1">
    <property type="nucleotide sequence ID" value="NZ_ABOX02000002.1"/>
</dbReference>
<organism evidence="2 3">
    <name type="scientific">Pedosphaera parvula (strain Ellin514)</name>
    <dbReference type="NCBI Taxonomy" id="320771"/>
    <lineage>
        <taxon>Bacteria</taxon>
        <taxon>Pseudomonadati</taxon>
        <taxon>Verrucomicrobiota</taxon>
        <taxon>Pedosphaerae</taxon>
        <taxon>Pedosphaerales</taxon>
        <taxon>Pedosphaeraceae</taxon>
        <taxon>Pedosphaera</taxon>
    </lineage>
</organism>
<evidence type="ECO:0000313" key="3">
    <source>
        <dbReference type="Proteomes" id="UP000003688"/>
    </source>
</evidence>
<dbReference type="STRING" id="320771.Cflav_PD5653"/>
<gene>
    <name evidence="2" type="ORF">Cflav_PD5653</name>
</gene>
<comment type="caution">
    <text evidence="2">The sequence shown here is derived from an EMBL/GenBank/DDBJ whole genome shotgun (WGS) entry which is preliminary data.</text>
</comment>
<evidence type="ECO:0000259" key="1">
    <source>
        <dbReference type="Pfam" id="PF13372"/>
    </source>
</evidence>
<dbReference type="Proteomes" id="UP000003688">
    <property type="component" value="Unassembled WGS sequence"/>
</dbReference>
<dbReference type="EMBL" id="ABOX02000002">
    <property type="protein sequence ID" value="EEF63018.1"/>
    <property type="molecule type" value="Genomic_DNA"/>
</dbReference>
<feature type="domain" description="Alginate export" evidence="1">
    <location>
        <begin position="88"/>
        <end position="471"/>
    </location>
</feature>
<accession>B9XAI3</accession>
<evidence type="ECO:0000313" key="2">
    <source>
        <dbReference type="EMBL" id="EEF63018.1"/>
    </source>
</evidence>
<dbReference type="Gene3D" id="2.40.160.100">
    <property type="match status" value="1"/>
</dbReference>
<protein>
    <recommendedName>
        <fullName evidence="1">Alginate export domain-containing protein</fullName>
    </recommendedName>
</protein>
<dbReference type="SUPFAM" id="SSF56935">
    <property type="entry name" value="Porins"/>
    <property type="match status" value="1"/>
</dbReference>
<reference evidence="2 3" key="1">
    <citation type="journal article" date="2011" name="J. Bacteriol.">
        <title>Genome sequence of 'Pedosphaera parvula' Ellin514, an aerobic Verrucomicrobial isolate from pasture soil.</title>
        <authorList>
            <person name="Kant R."/>
            <person name="van Passel M.W."/>
            <person name="Sangwan P."/>
            <person name="Palva A."/>
            <person name="Lucas S."/>
            <person name="Copeland A."/>
            <person name="Lapidus A."/>
            <person name="Glavina Del Rio T."/>
            <person name="Dalin E."/>
            <person name="Tice H."/>
            <person name="Bruce D."/>
            <person name="Goodwin L."/>
            <person name="Pitluck S."/>
            <person name="Chertkov O."/>
            <person name="Larimer F.W."/>
            <person name="Land M.L."/>
            <person name="Hauser L."/>
            <person name="Brettin T.S."/>
            <person name="Detter J.C."/>
            <person name="Han S."/>
            <person name="de Vos W.M."/>
            <person name="Janssen P.H."/>
            <person name="Smidt H."/>
        </authorList>
    </citation>
    <scope>NUCLEOTIDE SEQUENCE [LARGE SCALE GENOMIC DNA]</scope>
    <source>
        <strain evidence="2 3">Ellin514</strain>
    </source>
</reference>